<dbReference type="InterPro" id="IPR011559">
    <property type="entry name" value="Initiation_fac_2B_a/b/d"/>
</dbReference>
<dbReference type="Proteomes" id="UP001310386">
    <property type="component" value="Unassembled WGS sequence"/>
</dbReference>
<comment type="catalytic activity">
    <reaction evidence="4">
        <text>5-(methylsulfanyl)-alpha-D-ribose 1-phosphate = 5-(methylsulfanyl)-D-ribulose 1-phosphate</text>
        <dbReference type="Rhea" id="RHEA:19989"/>
        <dbReference type="ChEBI" id="CHEBI:58533"/>
        <dbReference type="ChEBI" id="CHEBI:58548"/>
        <dbReference type="EC" id="5.3.1.23"/>
    </reaction>
</comment>
<dbReference type="PANTHER" id="PTHR43475">
    <property type="entry name" value="METHYLTHIORIBOSE-1-PHOSPHATE ISOMERASE"/>
    <property type="match status" value="1"/>
</dbReference>
<dbReference type="Pfam" id="PF01008">
    <property type="entry name" value="IF-2B"/>
    <property type="match status" value="1"/>
</dbReference>
<dbReference type="InterPro" id="IPR042529">
    <property type="entry name" value="IF_2B-like_C"/>
</dbReference>
<evidence type="ECO:0000256" key="1">
    <source>
        <dbReference type="ARBA" id="ARBA00022605"/>
    </source>
</evidence>
<dbReference type="Gene3D" id="1.20.120.420">
    <property type="entry name" value="translation initiation factor eif-2b, domain 1"/>
    <property type="match status" value="1"/>
</dbReference>
<feature type="active site" description="Proton donor" evidence="4">
    <location>
        <position position="277"/>
    </location>
</feature>
<dbReference type="InterPro" id="IPR005251">
    <property type="entry name" value="IF-M1Pi"/>
</dbReference>
<evidence type="ECO:0000313" key="5">
    <source>
        <dbReference type="EMBL" id="MEB3102418.1"/>
    </source>
</evidence>
<comment type="function">
    <text evidence="4">Catalyzes the interconversion of methylthioribose-1-phosphate (MTR-1-P) into methylthioribulose-1-phosphate (MTRu-1-P).</text>
</comment>
<feature type="binding site" evidence="4">
    <location>
        <begin position="287"/>
        <end position="288"/>
    </location>
    <ligand>
        <name>substrate</name>
    </ligand>
</feature>
<dbReference type="NCBIfam" id="TIGR00524">
    <property type="entry name" value="eIF-2B_rel"/>
    <property type="match status" value="1"/>
</dbReference>
<feature type="binding site" evidence="4">
    <location>
        <position position="236"/>
    </location>
    <ligand>
        <name>substrate</name>
    </ligand>
</feature>
<organism evidence="5 6">
    <name type="scientific">Ferviditalea candida</name>
    <dbReference type="NCBI Taxonomy" id="3108399"/>
    <lineage>
        <taxon>Bacteria</taxon>
        <taxon>Bacillati</taxon>
        <taxon>Bacillota</taxon>
        <taxon>Bacilli</taxon>
        <taxon>Bacillales</taxon>
        <taxon>Paenibacillaceae</taxon>
        <taxon>Ferviditalea</taxon>
    </lineage>
</organism>
<evidence type="ECO:0000256" key="4">
    <source>
        <dbReference type="HAMAP-Rule" id="MF_01678"/>
    </source>
</evidence>
<evidence type="ECO:0000256" key="2">
    <source>
        <dbReference type="ARBA" id="ARBA00023167"/>
    </source>
</evidence>
<dbReference type="RefSeq" id="WP_371754541.1">
    <property type="nucleotide sequence ID" value="NZ_JAYJLD010000017.1"/>
</dbReference>
<comment type="similarity">
    <text evidence="4">Belongs to the EIF-2B alpha/beta/delta subunits family. MtnA subfamily.</text>
</comment>
<keyword evidence="3 4" id="KW-0413">Isomerase</keyword>
<gene>
    <name evidence="4 5" type="primary">mtnA</name>
    <name evidence="5" type="ORF">VF724_12175</name>
</gene>
<dbReference type="EMBL" id="JAYJLD010000017">
    <property type="protein sequence ID" value="MEB3102418.1"/>
    <property type="molecule type" value="Genomic_DNA"/>
</dbReference>
<feature type="site" description="Transition state stabilizer" evidence="4">
    <location>
        <position position="197"/>
    </location>
</feature>
<feature type="binding site" evidence="4">
    <location>
        <position position="106"/>
    </location>
    <ligand>
        <name>substrate</name>
    </ligand>
</feature>
<keyword evidence="6" id="KW-1185">Reference proteome</keyword>
<dbReference type="InterPro" id="IPR000649">
    <property type="entry name" value="IF-2B-related"/>
</dbReference>
<dbReference type="NCBIfam" id="NF004326">
    <property type="entry name" value="PRK05720.1"/>
    <property type="match status" value="1"/>
</dbReference>
<dbReference type="SUPFAM" id="SSF100950">
    <property type="entry name" value="NagB/RpiA/CoA transferase-like"/>
    <property type="match status" value="1"/>
</dbReference>
<dbReference type="InterPro" id="IPR027363">
    <property type="entry name" value="M1Pi_N"/>
</dbReference>
<proteinExistence type="inferred from homology"/>
<dbReference type="NCBIfam" id="TIGR00512">
    <property type="entry name" value="salvage_mtnA"/>
    <property type="match status" value="1"/>
</dbReference>
<sequence>MTSNPTQIGNPQDDWLQSLRWAGDHLELLDQRQLPEEIVYLDLTTSEEVWEAIRRLKVRGAPAIGIAAAFGLYLAMRSFPPVAETGGPDQFRQELLRQADYLATSRPTAVNLFWALDRMKKRAERLLREMEIHTGESAGGKTNGGLGGQAVPDLEAVKLALLDEALQIQSEDEETNRRIGEHALALLEDGMGVLTHCNAGGLATAKYGTALAPLYLAKERGMDLKVFADETRPVLQGARLTAFELQQAGVDVTLICDNMAGMVMSKGWVQAVIVGTDRVAANGDVANKIGTYSVAVLAKAHGIPFYVACPLSTVDLSMSSGQEIPIEERDELEITEGFGKRTAPRGIKVYNPAFDVTPHEYVTAIITEKGVVRPPYAENLPKLFED</sequence>
<reference evidence="5" key="1">
    <citation type="submission" date="2023-12" db="EMBL/GenBank/DDBJ databases">
        <title>Fervidustalea candida gen. nov., sp. nov., a novel member of the family Paenibacillaceae isolated from a geothermal area.</title>
        <authorList>
            <person name="Li W.-J."/>
            <person name="Jiao J.-Y."/>
            <person name="Chen Y."/>
        </authorList>
    </citation>
    <scope>NUCLEOTIDE SEQUENCE</scope>
    <source>
        <strain evidence="5">SYSU GA230002</strain>
    </source>
</reference>
<keyword evidence="2 4" id="KW-0486">Methionine biosynthesis</keyword>
<dbReference type="EC" id="5.3.1.23" evidence="4"/>
<dbReference type="InterPro" id="IPR037171">
    <property type="entry name" value="NagB/RpiA_transferase-like"/>
</dbReference>
<evidence type="ECO:0000256" key="3">
    <source>
        <dbReference type="ARBA" id="ARBA00023235"/>
    </source>
</evidence>
<name>A0ABU5ZIS7_9BACL</name>
<dbReference type="Gene3D" id="3.40.50.10470">
    <property type="entry name" value="Translation initiation factor eif-2b, domain 2"/>
    <property type="match status" value="1"/>
</dbReference>
<keyword evidence="1 4" id="KW-0028">Amino-acid biosynthesis</keyword>
<protein>
    <recommendedName>
        <fullName evidence="4">Methylthioribose-1-phosphate isomerase</fullName>
        <shortName evidence="4">M1Pi</shortName>
        <shortName evidence="4">MTR-1-P isomerase</shortName>
        <ecNumber evidence="4">5.3.1.23</ecNumber>
    </recommendedName>
    <alternativeName>
        <fullName evidence="4">S-methyl-5-thioribose-1-phosphate isomerase</fullName>
    </alternativeName>
</protein>
<dbReference type="HAMAP" id="MF_01678">
    <property type="entry name" value="Salvage_MtnA"/>
    <property type="match status" value="1"/>
</dbReference>
<feature type="binding site" evidence="4">
    <location>
        <begin position="59"/>
        <end position="61"/>
    </location>
    <ligand>
        <name>substrate</name>
    </ligand>
</feature>
<accession>A0ABU5ZIS7</accession>
<dbReference type="GO" id="GO:0046523">
    <property type="term" value="F:S-methyl-5-thioribose-1-phosphate isomerase activity"/>
    <property type="evidence" value="ECO:0007669"/>
    <property type="project" value="UniProtKB-EC"/>
</dbReference>
<comment type="pathway">
    <text evidence="4">Amino-acid biosynthesis; L-methionine biosynthesis via salvage pathway; L-methionine from S-methyl-5-thio-alpha-D-ribose 1-phosphate: step 1/6.</text>
</comment>
<comment type="caution">
    <text evidence="5">The sequence shown here is derived from an EMBL/GenBank/DDBJ whole genome shotgun (WGS) entry which is preliminary data.</text>
</comment>
<evidence type="ECO:0000313" key="6">
    <source>
        <dbReference type="Proteomes" id="UP001310386"/>
    </source>
</evidence>
<dbReference type="PANTHER" id="PTHR43475:SF4">
    <property type="entry name" value="METHYLTHIORIBOSE-1-PHOSPHATE ISOMERASE"/>
    <property type="match status" value="1"/>
</dbReference>